<feature type="transmembrane region" description="Helical" evidence="14">
    <location>
        <begin position="224"/>
        <end position="243"/>
    </location>
</feature>
<comment type="subcellular location">
    <subcellularLocation>
        <location evidence="2">Cell membrane</location>
    </subcellularLocation>
</comment>
<dbReference type="GO" id="GO:0005886">
    <property type="term" value="C:plasma membrane"/>
    <property type="evidence" value="ECO:0007669"/>
    <property type="project" value="UniProtKB-SubCell"/>
</dbReference>
<dbReference type="InterPro" id="IPR036890">
    <property type="entry name" value="HATPase_C_sf"/>
</dbReference>
<dbReference type="GO" id="GO:0030295">
    <property type="term" value="F:protein kinase activator activity"/>
    <property type="evidence" value="ECO:0007669"/>
    <property type="project" value="TreeGrafter"/>
</dbReference>
<dbReference type="SMART" id="SM00304">
    <property type="entry name" value="HAMP"/>
    <property type="match status" value="1"/>
</dbReference>
<dbReference type="Gene3D" id="1.10.287.130">
    <property type="match status" value="1"/>
</dbReference>
<evidence type="ECO:0000256" key="6">
    <source>
        <dbReference type="ARBA" id="ARBA00022692"/>
    </source>
</evidence>
<keyword evidence="8 17" id="KW-0418">Kinase</keyword>
<evidence type="ECO:0000256" key="3">
    <source>
        <dbReference type="ARBA" id="ARBA00012438"/>
    </source>
</evidence>
<dbReference type="GO" id="GO:0000155">
    <property type="term" value="F:phosphorelay sensor kinase activity"/>
    <property type="evidence" value="ECO:0007669"/>
    <property type="project" value="InterPro"/>
</dbReference>
<dbReference type="PRINTS" id="PR00344">
    <property type="entry name" value="BCTRLSENSOR"/>
</dbReference>
<keyword evidence="10 14" id="KW-1133">Transmembrane helix</keyword>
<sequence length="581" mass="61547">MWAKIHAKTRGLSRRLAGTIRQRVALAMIAFVAFVVGAVGIATVWVEYHVRVESVQEELDIVAHELRILAEEGINPETGGTFTGPSTLLQTFMSRKVVSTVEGEVGLLNGEVAWVSGEIGTIRPEDDPELIAHVATAARGDRIVKGKITTATNSYFYTVIPVHFSTTGNIDIDVDAPGHPSASTSASPATDTASPPAAGTQSGALLHVHLTSAVNSEIFNLIRIYVLVAVCAIALSSLGIGIITRRLTQPIDTLREAAEQIEEKDLNVRVPVQGSTDVAQLSQAMNSMLDRLEISVTNQQNLLDDVGHELRTPITIVRGHLELVDPHNPKDVQETRDLALDELDRMAELVSDLLLLAKSKQPGFIQLQATDTDQLTRQVFEKARALGERNWQLTEVAEITAPLDTQRLTQAWLQLAANAVKYSQPGSRIEIGSRTAWPRLHLFVRDEGRGIPRAEIQNITGRFTRGSTAAGADGAGLGLAIVQSIVTGHGGRLAIESEVGKGSLFTIMIPYAGTAGTNPGTAITTPGTAGTNSGTAGTNPGTAITTPGTAGTNSGTEGTNPGTAATNPGIAASTPPTKQRQ</sequence>
<evidence type="ECO:0000313" key="18">
    <source>
        <dbReference type="Proteomes" id="UP000269974"/>
    </source>
</evidence>
<dbReference type="Pfam" id="PF00672">
    <property type="entry name" value="HAMP"/>
    <property type="match status" value="1"/>
</dbReference>
<accession>A0A7Z8Y9P1</accession>
<dbReference type="SMART" id="SM00387">
    <property type="entry name" value="HATPase_c"/>
    <property type="match status" value="1"/>
</dbReference>
<keyword evidence="5 17" id="KW-0808">Transferase</keyword>
<dbReference type="CDD" id="cd00075">
    <property type="entry name" value="HATPase"/>
    <property type="match status" value="1"/>
</dbReference>
<dbReference type="PROSITE" id="PS50885">
    <property type="entry name" value="HAMP"/>
    <property type="match status" value="1"/>
</dbReference>
<evidence type="ECO:0000256" key="13">
    <source>
        <dbReference type="SAM" id="MobiDB-lite"/>
    </source>
</evidence>
<dbReference type="GO" id="GO:0007234">
    <property type="term" value="P:osmosensory signaling via phosphorelay pathway"/>
    <property type="evidence" value="ECO:0007669"/>
    <property type="project" value="TreeGrafter"/>
</dbReference>
<keyword evidence="14" id="KW-0472">Membrane</keyword>
<dbReference type="InterPro" id="IPR003660">
    <property type="entry name" value="HAMP_dom"/>
</dbReference>
<evidence type="ECO:0000313" key="17">
    <source>
        <dbReference type="EMBL" id="VDG76610.1"/>
    </source>
</evidence>
<evidence type="ECO:0000256" key="8">
    <source>
        <dbReference type="ARBA" id="ARBA00022777"/>
    </source>
</evidence>
<keyword evidence="6 14" id="KW-0812">Transmembrane</keyword>
<keyword evidence="11" id="KW-0902">Two-component regulatory system</keyword>
<reference evidence="17 18" key="1">
    <citation type="submission" date="2018-11" db="EMBL/GenBank/DDBJ databases">
        <authorList>
            <consortium name="Pathogen Informatics"/>
        </authorList>
    </citation>
    <scope>NUCLEOTIDE SEQUENCE [LARGE SCALE GENOMIC DNA]</scope>
    <source>
        <strain evidence="17 18">NCTC10327</strain>
    </source>
</reference>
<dbReference type="InterPro" id="IPR005467">
    <property type="entry name" value="His_kinase_dom"/>
</dbReference>
<dbReference type="PROSITE" id="PS50109">
    <property type="entry name" value="HIS_KIN"/>
    <property type="match status" value="1"/>
</dbReference>
<dbReference type="InterPro" id="IPR003594">
    <property type="entry name" value="HATPase_dom"/>
</dbReference>
<evidence type="ECO:0000259" key="16">
    <source>
        <dbReference type="PROSITE" id="PS50885"/>
    </source>
</evidence>
<organism evidence="17 18">
    <name type="scientific">Actinobaculum suis</name>
    <dbReference type="NCBI Taxonomy" id="1657"/>
    <lineage>
        <taxon>Bacteria</taxon>
        <taxon>Bacillati</taxon>
        <taxon>Actinomycetota</taxon>
        <taxon>Actinomycetes</taxon>
        <taxon>Actinomycetales</taxon>
        <taxon>Actinomycetaceae</taxon>
        <taxon>Actinobaculum</taxon>
    </lineage>
</organism>
<dbReference type="PANTHER" id="PTHR42878">
    <property type="entry name" value="TWO-COMPONENT HISTIDINE KINASE"/>
    <property type="match status" value="1"/>
</dbReference>
<evidence type="ECO:0000256" key="2">
    <source>
        <dbReference type="ARBA" id="ARBA00004236"/>
    </source>
</evidence>
<name>A0A7Z8Y9P1_9ACTO</name>
<dbReference type="InterPro" id="IPR050351">
    <property type="entry name" value="BphY/WalK/GraS-like"/>
</dbReference>
<dbReference type="CDD" id="cd06225">
    <property type="entry name" value="HAMP"/>
    <property type="match status" value="1"/>
</dbReference>
<feature type="compositionally biased region" description="Low complexity" evidence="13">
    <location>
        <begin position="520"/>
        <end position="553"/>
    </location>
</feature>
<dbReference type="SMART" id="SM00388">
    <property type="entry name" value="HisKA"/>
    <property type="match status" value="1"/>
</dbReference>
<dbReference type="Pfam" id="PF00512">
    <property type="entry name" value="HisKA"/>
    <property type="match status" value="1"/>
</dbReference>
<evidence type="ECO:0000256" key="1">
    <source>
        <dbReference type="ARBA" id="ARBA00000085"/>
    </source>
</evidence>
<dbReference type="PANTHER" id="PTHR42878:SF7">
    <property type="entry name" value="SENSOR HISTIDINE KINASE GLRK"/>
    <property type="match status" value="1"/>
</dbReference>
<evidence type="ECO:0000256" key="12">
    <source>
        <dbReference type="ARBA" id="ARBA00039401"/>
    </source>
</evidence>
<comment type="caution">
    <text evidence="17">The sequence shown here is derived from an EMBL/GenBank/DDBJ whole genome shotgun (WGS) entry which is preliminary data.</text>
</comment>
<evidence type="ECO:0000259" key="15">
    <source>
        <dbReference type="PROSITE" id="PS50109"/>
    </source>
</evidence>
<evidence type="ECO:0000256" key="5">
    <source>
        <dbReference type="ARBA" id="ARBA00022679"/>
    </source>
</evidence>
<feature type="domain" description="HAMP" evidence="16">
    <location>
        <begin position="245"/>
        <end position="297"/>
    </location>
</feature>
<keyword evidence="4" id="KW-0597">Phosphoprotein</keyword>
<dbReference type="AlphaFoldDB" id="A0A7Z8Y9P1"/>
<evidence type="ECO:0000256" key="10">
    <source>
        <dbReference type="ARBA" id="ARBA00022989"/>
    </source>
</evidence>
<dbReference type="SUPFAM" id="SSF55874">
    <property type="entry name" value="ATPase domain of HSP90 chaperone/DNA topoisomerase II/histidine kinase"/>
    <property type="match status" value="1"/>
</dbReference>
<dbReference type="InterPro" id="IPR004358">
    <property type="entry name" value="Sig_transdc_His_kin-like_C"/>
</dbReference>
<protein>
    <recommendedName>
        <fullName evidence="12">Sensor-like histidine kinase SenX3</fullName>
        <ecNumber evidence="3">2.7.13.3</ecNumber>
    </recommendedName>
</protein>
<dbReference type="Pfam" id="PF02518">
    <property type="entry name" value="HATPase_c"/>
    <property type="match status" value="1"/>
</dbReference>
<evidence type="ECO:0000256" key="14">
    <source>
        <dbReference type="SAM" id="Phobius"/>
    </source>
</evidence>
<dbReference type="InterPro" id="IPR036097">
    <property type="entry name" value="HisK_dim/P_sf"/>
</dbReference>
<gene>
    <name evidence="17" type="primary">tcrY</name>
    <name evidence="17" type="ORF">NCTC10327_01252</name>
</gene>
<dbReference type="Gene3D" id="6.10.340.10">
    <property type="match status" value="1"/>
</dbReference>
<comment type="catalytic activity">
    <reaction evidence="1">
        <text>ATP + protein L-histidine = ADP + protein N-phospho-L-histidine.</text>
        <dbReference type="EC" id="2.7.13.3"/>
    </reaction>
</comment>
<proteinExistence type="predicted"/>
<feature type="domain" description="Histidine kinase" evidence="15">
    <location>
        <begin position="305"/>
        <end position="513"/>
    </location>
</feature>
<dbReference type="CDD" id="cd00082">
    <property type="entry name" value="HisKA"/>
    <property type="match status" value="1"/>
</dbReference>
<feature type="region of interest" description="Disordered" evidence="13">
    <location>
        <begin position="520"/>
        <end position="581"/>
    </location>
</feature>
<dbReference type="Gene3D" id="3.30.565.10">
    <property type="entry name" value="Histidine kinase-like ATPase, C-terminal domain"/>
    <property type="match status" value="1"/>
</dbReference>
<keyword evidence="9" id="KW-0067">ATP-binding</keyword>
<feature type="compositionally biased region" description="Low complexity" evidence="13">
    <location>
        <begin position="177"/>
        <end position="198"/>
    </location>
</feature>
<dbReference type="GO" id="GO:0000156">
    <property type="term" value="F:phosphorelay response regulator activity"/>
    <property type="evidence" value="ECO:0007669"/>
    <property type="project" value="TreeGrafter"/>
</dbReference>
<evidence type="ECO:0000256" key="7">
    <source>
        <dbReference type="ARBA" id="ARBA00022741"/>
    </source>
</evidence>
<dbReference type="EMBL" id="UYIO01000001">
    <property type="protein sequence ID" value="VDG76610.1"/>
    <property type="molecule type" value="Genomic_DNA"/>
</dbReference>
<feature type="region of interest" description="Disordered" evidence="13">
    <location>
        <begin position="175"/>
        <end position="198"/>
    </location>
</feature>
<feature type="transmembrane region" description="Helical" evidence="14">
    <location>
        <begin position="24"/>
        <end position="46"/>
    </location>
</feature>
<evidence type="ECO:0000256" key="4">
    <source>
        <dbReference type="ARBA" id="ARBA00022553"/>
    </source>
</evidence>
<dbReference type="Proteomes" id="UP000269974">
    <property type="component" value="Unassembled WGS sequence"/>
</dbReference>
<dbReference type="InterPro" id="IPR003661">
    <property type="entry name" value="HisK_dim/P_dom"/>
</dbReference>
<dbReference type="SUPFAM" id="SSF158472">
    <property type="entry name" value="HAMP domain-like"/>
    <property type="match status" value="1"/>
</dbReference>
<feature type="compositionally biased region" description="Polar residues" evidence="13">
    <location>
        <begin position="554"/>
        <end position="566"/>
    </location>
</feature>
<keyword evidence="7" id="KW-0547">Nucleotide-binding</keyword>
<dbReference type="EC" id="2.7.13.3" evidence="3"/>
<dbReference type="SUPFAM" id="SSF47384">
    <property type="entry name" value="Homodimeric domain of signal transducing histidine kinase"/>
    <property type="match status" value="1"/>
</dbReference>
<evidence type="ECO:0000256" key="9">
    <source>
        <dbReference type="ARBA" id="ARBA00022840"/>
    </source>
</evidence>
<evidence type="ECO:0000256" key="11">
    <source>
        <dbReference type="ARBA" id="ARBA00023012"/>
    </source>
</evidence>